<evidence type="ECO:0000259" key="2">
    <source>
        <dbReference type="Pfam" id="PF18705"/>
    </source>
</evidence>
<gene>
    <name evidence="3" type="ORF">P4S50_17090</name>
</gene>
<name>A0ABY8EAX2_9FIRM</name>
<dbReference type="Pfam" id="PF18705">
    <property type="entry name" value="DUF5643"/>
    <property type="match status" value="1"/>
</dbReference>
<proteinExistence type="predicted"/>
<reference evidence="3 4" key="1">
    <citation type="submission" date="2023-03" db="EMBL/GenBank/DDBJ databases">
        <title>Complete genome sequence of Tepidibacter sp. SWIR-1, isolated from a deep-sea hydrothermal vent.</title>
        <authorList>
            <person name="Li X."/>
        </authorList>
    </citation>
    <scope>NUCLEOTIDE SEQUENCE [LARGE SCALE GENOMIC DNA]</scope>
    <source>
        <strain evidence="3 4">SWIR-1</strain>
    </source>
</reference>
<dbReference type="Proteomes" id="UP001222800">
    <property type="component" value="Chromosome"/>
</dbReference>
<keyword evidence="4" id="KW-1185">Reference proteome</keyword>
<evidence type="ECO:0000313" key="4">
    <source>
        <dbReference type="Proteomes" id="UP001222800"/>
    </source>
</evidence>
<keyword evidence="1" id="KW-0812">Transmembrane</keyword>
<keyword evidence="1" id="KW-0472">Membrane</keyword>
<dbReference type="RefSeq" id="WP_277732047.1">
    <property type="nucleotide sequence ID" value="NZ_CP120733.1"/>
</dbReference>
<keyword evidence="1" id="KW-1133">Transmembrane helix</keyword>
<organism evidence="3 4">
    <name type="scientific">Tepidibacter hydrothermalis</name>
    <dbReference type="NCBI Taxonomy" id="3036126"/>
    <lineage>
        <taxon>Bacteria</taxon>
        <taxon>Bacillati</taxon>
        <taxon>Bacillota</taxon>
        <taxon>Clostridia</taxon>
        <taxon>Peptostreptococcales</taxon>
        <taxon>Peptostreptococcaceae</taxon>
        <taxon>Tepidibacter</taxon>
    </lineage>
</organism>
<accession>A0ABY8EAX2</accession>
<dbReference type="InterPro" id="IPR040680">
    <property type="entry name" value="DUF5643"/>
</dbReference>
<sequence>MNNKYKVNKKIIVLTIIILTIISLSIYVYRRSWYLDDIMKKSNFNKVYNIDDKGIEMAIKSGFIQNVGKFQEKDKLEFIVDNIIVDKKRIVVFYTIKNKGDHKYIKNLDYELYNEKGEKIGEYSSGSKYYDDINLNKVKRIHDSFQLIFSEEIKIPSQINMDIKVEESKYNKQQYDRLDNQDNSKNSKDSYSYSFNIPIDKERFDLKEISYDINENIDIKGQKIFIDNLTVYPTTSILNIKYDKENTMKIFRIEDLKLVDSSEEYTNGIDGVISYSKDEDTQSLYFKSNYFKNDKELYIKGSGINAIEKDKVNVVVDIKNKKLLKAPDSKLKLKEISDEKDSFMREKNSYVLEFEYDKDISFSFEFKDEKGNSFHADSVANSENENYKEIYYMIPKNIEYESPIILKINNYPNSINRTFKVKVK</sequence>
<protein>
    <submittedName>
        <fullName evidence="3">DUF4179 domain-containing protein</fullName>
    </submittedName>
</protein>
<evidence type="ECO:0000313" key="3">
    <source>
        <dbReference type="EMBL" id="WFD10070.1"/>
    </source>
</evidence>
<evidence type="ECO:0000256" key="1">
    <source>
        <dbReference type="SAM" id="Phobius"/>
    </source>
</evidence>
<feature type="transmembrane region" description="Helical" evidence="1">
    <location>
        <begin position="12"/>
        <end position="29"/>
    </location>
</feature>
<dbReference type="EMBL" id="CP120733">
    <property type="protein sequence ID" value="WFD10070.1"/>
    <property type="molecule type" value="Genomic_DNA"/>
</dbReference>
<feature type="domain" description="DUF5643" evidence="2">
    <location>
        <begin position="210"/>
        <end position="316"/>
    </location>
</feature>